<reference evidence="4" key="2">
    <citation type="journal article" date="2010" name="J. Bacteriol.">
        <title>Genome sequence of the Fleming strain of Micrococcus luteus, a simple free-living actinobacterium.</title>
        <authorList>
            <person name="Young M."/>
            <person name="Artsatbanov V."/>
            <person name="Beller H.R."/>
            <person name="Chandra G."/>
            <person name="Chater K.F."/>
            <person name="Dover L.G."/>
            <person name="Goh E.B."/>
            <person name="Kahan T."/>
            <person name="Kaprelyants A.S."/>
            <person name="Kyrpides N."/>
            <person name="Lapidus A."/>
            <person name="Lowry S.R."/>
            <person name="Lykidis A."/>
            <person name="Mahillon J."/>
            <person name="Markowitz V."/>
            <person name="Mavromatis K."/>
            <person name="Mukamolova G.V."/>
            <person name="Oren A."/>
            <person name="Rokem J.S."/>
            <person name="Smith M.C."/>
            <person name="Young D.I."/>
            <person name="Greenblatt C.L."/>
        </authorList>
    </citation>
    <scope>NUCLEOTIDE SEQUENCE [LARGE SCALE GENOMIC DNA]</scope>
    <source>
        <strain evidence="4">ATCC 4698 / DSM 20030 / JCM 1464 / NBRC 3333 / NCIMB 9278 / NCTC 2665 / VKM Ac-2230</strain>
    </source>
</reference>
<dbReference type="EMBL" id="CP001628">
    <property type="protein sequence ID" value="ACS29610.1"/>
    <property type="molecule type" value="Genomic_DNA"/>
</dbReference>
<reference evidence="2" key="1">
    <citation type="submission" date="2009-05" db="EMBL/GenBank/DDBJ databases">
        <title>Complete sequence of Micrococcus luteus NCTC 2665.</title>
        <authorList>
            <consortium name="US DOE Joint Genome Institute"/>
            <person name="Lucas S."/>
            <person name="Copeland A."/>
            <person name="Lapidus A."/>
            <person name="Glavina del Rio T."/>
            <person name="Dalin E."/>
            <person name="Tice H."/>
            <person name="Bruce D."/>
            <person name="Goodwin L."/>
            <person name="Pitluck S."/>
            <person name="Lowry S."/>
            <person name="Larimer F."/>
            <person name="Land M."/>
            <person name="Hauser L."/>
            <person name="Kyrpides N."/>
            <person name="Lykidis A."/>
            <person name="Young M."/>
            <person name="Greenblatt C."/>
        </authorList>
    </citation>
    <scope>NUCLEOTIDE SEQUENCE</scope>
    <source>
        <strain evidence="2">NCTC 2665</strain>
    </source>
</reference>
<evidence type="ECO:0000313" key="2">
    <source>
        <dbReference type="EMBL" id="ACS29610.1"/>
    </source>
</evidence>
<protein>
    <submittedName>
        <fullName evidence="2">Uncharacterized protein</fullName>
    </submittedName>
</protein>
<dbReference type="Proteomes" id="UP000000738">
    <property type="component" value="Chromosome"/>
</dbReference>
<dbReference type="AlphaFoldDB" id="C5C808"/>
<proteinExistence type="predicted"/>
<evidence type="ECO:0000313" key="5">
    <source>
        <dbReference type="Proteomes" id="UP000248985"/>
    </source>
</evidence>
<dbReference type="eggNOG" id="ENOG5033SAM">
    <property type="taxonomic scope" value="Bacteria"/>
</dbReference>
<dbReference type="KEGG" id="mlu:Mlut_00380"/>
<keyword evidence="4" id="KW-1185">Reference proteome</keyword>
<dbReference type="GeneID" id="93344226"/>
<feature type="region of interest" description="Disordered" evidence="1">
    <location>
        <begin position="334"/>
        <end position="376"/>
    </location>
</feature>
<dbReference type="EMBL" id="LS483396">
    <property type="protein sequence ID" value="SQG48284.1"/>
    <property type="molecule type" value="Genomic_DNA"/>
</dbReference>
<evidence type="ECO:0000256" key="1">
    <source>
        <dbReference type="SAM" id="MobiDB-lite"/>
    </source>
</evidence>
<feature type="compositionally biased region" description="Basic and acidic residues" evidence="1">
    <location>
        <begin position="356"/>
        <end position="376"/>
    </location>
</feature>
<name>C5C808_MICLC</name>
<gene>
    <name evidence="2" type="ordered locus">Mlut_00380</name>
    <name evidence="3" type="ORF">NCTC2665_01060</name>
</gene>
<dbReference type="STRING" id="465515.Mlut_00380"/>
<accession>C5C808</accession>
<dbReference type="EnsemblBacteria" id="ACS29610">
    <property type="protein sequence ID" value="ACS29610"/>
    <property type="gene ID" value="Mlut_00380"/>
</dbReference>
<reference evidence="3 5" key="3">
    <citation type="submission" date="2018-06" db="EMBL/GenBank/DDBJ databases">
        <authorList>
            <consortium name="Pathogen Informatics"/>
            <person name="Doyle S."/>
        </authorList>
    </citation>
    <scope>NUCLEOTIDE SEQUENCE [LARGE SCALE GENOMIC DNA]</scope>
    <source>
        <strain evidence="3 5">NCTC2665</strain>
    </source>
</reference>
<feature type="compositionally biased region" description="Basic and acidic residues" evidence="1">
    <location>
        <begin position="334"/>
        <end position="343"/>
    </location>
</feature>
<organism evidence="2 4">
    <name type="scientific">Micrococcus luteus (strain ATCC 4698 / DSM 20030 / JCM 1464 / CCM 169 / CCUG 5858 / IAM 1056 / NBRC 3333 / NCIMB 9278 / NCTC 2665 / VKM Ac-2230)</name>
    <name type="common">Micrococcus lysodeikticus</name>
    <dbReference type="NCBI Taxonomy" id="465515"/>
    <lineage>
        <taxon>Bacteria</taxon>
        <taxon>Bacillati</taxon>
        <taxon>Actinomycetota</taxon>
        <taxon>Actinomycetes</taxon>
        <taxon>Micrococcales</taxon>
        <taxon>Micrococcaceae</taxon>
        <taxon>Micrococcus</taxon>
    </lineage>
</organism>
<sequence length="376" mass="41865">MTQAELAAEVARRLGVVAHPATTQIAEAVALFAPLGWAMCGRWHQAGTVRVLRLAASGVESAAIDEAITEVWNSDNQVLLRHAAAPIRRWSNSHYPFKQVIWDRVALIEKAIQHHLAGAYEASIPIILAQIDGMSRDLTGQSFFSKANADPYLDDATLAGMEENLPVVRRVFSKNVDESGSFGLVSRHGVLHGRDLGYATRVNSTKTIVLVAALAEYFPRIADDAGARLRRLHEESVAGSRELDESGRLLDDRHLPELLNFAYDFDTEYLNAVLLRPGPFDVHATLAELARKHNLDHDTFVVGQDRVGCWWHYTVPAGQTLGYAARPTTSTERRHPDVWRWDTSDAPTGPPWTKAEGWRSDDDFPRSPNWERDPVI</sequence>
<evidence type="ECO:0000313" key="3">
    <source>
        <dbReference type="EMBL" id="SQG48284.1"/>
    </source>
</evidence>
<dbReference type="RefSeq" id="WP_012750672.1">
    <property type="nucleotide sequence ID" value="NC_012803.1"/>
</dbReference>
<dbReference type="HOGENOM" id="CLU_735312_0_0_11"/>
<dbReference type="Proteomes" id="UP000248985">
    <property type="component" value="Chromosome 1"/>
</dbReference>
<evidence type="ECO:0000313" key="4">
    <source>
        <dbReference type="Proteomes" id="UP000000738"/>
    </source>
</evidence>